<dbReference type="AlphaFoldDB" id="A0A7C9F741"/>
<evidence type="ECO:0000313" key="1">
    <source>
        <dbReference type="EMBL" id="MBA4676868.1"/>
    </source>
</evidence>
<accession>A0A7C9F741</accession>
<name>A0A7C9F741_OPUST</name>
<organism evidence="1">
    <name type="scientific">Opuntia streptacantha</name>
    <name type="common">Prickly pear cactus</name>
    <name type="synonym">Opuntia cardona</name>
    <dbReference type="NCBI Taxonomy" id="393608"/>
    <lineage>
        <taxon>Eukaryota</taxon>
        <taxon>Viridiplantae</taxon>
        <taxon>Streptophyta</taxon>
        <taxon>Embryophyta</taxon>
        <taxon>Tracheophyta</taxon>
        <taxon>Spermatophyta</taxon>
        <taxon>Magnoliopsida</taxon>
        <taxon>eudicotyledons</taxon>
        <taxon>Gunneridae</taxon>
        <taxon>Pentapetalae</taxon>
        <taxon>Caryophyllales</taxon>
        <taxon>Cactineae</taxon>
        <taxon>Cactaceae</taxon>
        <taxon>Opuntioideae</taxon>
        <taxon>Opuntia</taxon>
    </lineage>
</organism>
<protein>
    <submittedName>
        <fullName evidence="1">Uncharacterized protein</fullName>
    </submittedName>
</protein>
<reference evidence="1" key="1">
    <citation type="journal article" date="2013" name="J. Plant Res.">
        <title>Effect of fungi and light on seed germination of three Opuntia species from semiarid lands of central Mexico.</title>
        <authorList>
            <person name="Delgado-Sanchez P."/>
            <person name="Jimenez-Bremont J.F."/>
            <person name="Guerrero-Gonzalez Mde L."/>
            <person name="Flores J."/>
        </authorList>
    </citation>
    <scope>NUCLEOTIDE SEQUENCE</scope>
    <source>
        <tissue evidence="1">Cladode</tissue>
    </source>
</reference>
<dbReference type="EMBL" id="GISG01272968">
    <property type="protein sequence ID" value="MBA4676868.1"/>
    <property type="molecule type" value="Transcribed_RNA"/>
</dbReference>
<sequence>MEVNSSTIRQGQSFGFSVSVQTWHMPPRWQHCPLVAGFQHSGLYGKEKGRLLFPCIRHGCQILKGTKGQIPPFLPKLPSGWQSALLAPSHLHCPYLLVQHQVQLWLPSLQT</sequence>
<proteinExistence type="predicted"/>
<reference evidence="1" key="2">
    <citation type="submission" date="2020-07" db="EMBL/GenBank/DDBJ databases">
        <authorList>
            <person name="Vera ALvarez R."/>
            <person name="Arias-Moreno D.M."/>
            <person name="Jimenez-Jacinto V."/>
            <person name="Jimenez-Bremont J.F."/>
            <person name="Swaminathan K."/>
            <person name="Moose S.P."/>
            <person name="Guerrero-Gonzalez M.L."/>
            <person name="Marino-Ramirez L."/>
            <person name="Landsman D."/>
            <person name="Rodriguez-Kessler M."/>
            <person name="Delgado-Sanchez P."/>
        </authorList>
    </citation>
    <scope>NUCLEOTIDE SEQUENCE</scope>
    <source>
        <tissue evidence="1">Cladode</tissue>
    </source>
</reference>